<protein>
    <submittedName>
        <fullName evidence="2">Phosphatase</fullName>
    </submittedName>
</protein>
<dbReference type="EMBL" id="CADCUB010000033">
    <property type="protein sequence ID" value="CAA9312018.1"/>
    <property type="molecule type" value="Genomic_DNA"/>
</dbReference>
<dbReference type="PANTHER" id="PTHR35399">
    <property type="entry name" value="SLR8030 PROTEIN"/>
    <property type="match status" value="1"/>
</dbReference>
<organism evidence="2">
    <name type="scientific">uncultured Frankineae bacterium</name>
    <dbReference type="NCBI Taxonomy" id="437475"/>
    <lineage>
        <taxon>Bacteria</taxon>
        <taxon>Bacillati</taxon>
        <taxon>Actinomycetota</taxon>
        <taxon>Actinomycetes</taxon>
        <taxon>Frankiales</taxon>
        <taxon>environmental samples</taxon>
    </lineage>
</organism>
<evidence type="ECO:0000256" key="1">
    <source>
        <dbReference type="SAM" id="MobiDB-lite"/>
    </source>
</evidence>
<feature type="compositionally biased region" description="Polar residues" evidence="1">
    <location>
        <begin position="717"/>
        <end position="728"/>
    </location>
</feature>
<accession>A0A6J4KUQ0</accession>
<name>A0A6J4KUQ0_9ACTN</name>
<evidence type="ECO:0000313" key="2">
    <source>
        <dbReference type="EMBL" id="CAA9312018.1"/>
    </source>
</evidence>
<feature type="region of interest" description="Disordered" evidence="1">
    <location>
        <begin position="716"/>
        <end position="755"/>
    </location>
</feature>
<sequence length="755" mass="81526">MTTTQDGPRRRLLPLLTRHGSRSHLTCHYRCGNACDAPVPNETDNPYFGDVASAVVSRRGLLKGAGAGALLVSAGTAGAAPALATVVPPPTRGPGGRGGAGQADSALTFTTVGPNVLDELVTAPGYAYDVVMRWGDPVVPGAPAFDIDKQTPEAQAQQFGYNCDYIGFLPLAGNRKGERRALLIVNHEYTDEQLMFRGVLSESAPTTADQKRIAMAAHGLSVVELQQVRRTGKWRQARLGGYNRRITAMTPMRLTGPVAGSEYVRTSADPAGRTVLGTLNNCAGGITPWGTTLHGEENFNQYFGTSAKITENAKEPRLARYGISTDKPPSRRWDEVDRRFDLTSEPNEANRFGYIVELDPYDPQSTPVKRTAMGRFKHEGATIRIAEDGRVVAYSGDDERFDYIYKFVSKGIYDPAKGPAARAHNMTLLEEGDLYVARFTGDSPAEEIDGTGRLPGDEQFDGTGRWIPLVQNGESKVPGKSVAWVLTFTRLAADRLGKQLDDAGDFPDPAVPVVVQPALVPTRMDRPEDIQTNPVNGRTYAALTNNSRRTTGPDEANPLTQSWAFETNPAGVGSYERRPGNRNGHVIEWTETDGIAGRDFYWRIFIVAGDPEKPETYFAGYDKTKVSPMSCPDNLEFDAAGNLWISTDGTVLSIVNAREGTTSGSNDGLFAVPTAGPERGHLRQFLTVPVGAECSGPQITPDGLSVFIAAQHPGETAGSTLERPSSTWPDRRAQGGFPRPSVAVVYRPDGGRLGS</sequence>
<dbReference type="InterPro" id="IPR008557">
    <property type="entry name" value="PhoX"/>
</dbReference>
<proteinExistence type="predicted"/>
<dbReference type="AlphaFoldDB" id="A0A6J4KUQ0"/>
<reference evidence="2" key="1">
    <citation type="submission" date="2020-02" db="EMBL/GenBank/DDBJ databases">
        <authorList>
            <person name="Meier V. D."/>
        </authorList>
    </citation>
    <scope>NUCLEOTIDE SEQUENCE</scope>
    <source>
        <strain evidence="2">AVDCRST_MAG07</strain>
    </source>
</reference>
<gene>
    <name evidence="2" type="ORF">AVDCRST_MAG07-669</name>
</gene>
<dbReference type="PROSITE" id="PS51318">
    <property type="entry name" value="TAT"/>
    <property type="match status" value="1"/>
</dbReference>
<dbReference type="Pfam" id="PF05787">
    <property type="entry name" value="PhoX"/>
    <property type="match status" value="1"/>
</dbReference>
<dbReference type="SUPFAM" id="SSF63829">
    <property type="entry name" value="Calcium-dependent phosphotriesterase"/>
    <property type="match status" value="1"/>
</dbReference>
<dbReference type="PANTHER" id="PTHR35399:SF2">
    <property type="entry name" value="DUF839 DOMAIN-CONTAINING PROTEIN"/>
    <property type="match status" value="1"/>
</dbReference>
<dbReference type="InterPro" id="IPR006311">
    <property type="entry name" value="TAT_signal"/>
</dbReference>